<keyword evidence="2" id="KW-0677">Repeat</keyword>
<keyword evidence="1" id="KW-0808">Transferase</keyword>
<keyword evidence="4" id="KW-0010">Activator</keyword>
<dbReference type="SUPFAM" id="SSF63520">
    <property type="entry name" value="PTS-regulatory domain, PRD"/>
    <property type="match status" value="1"/>
</dbReference>
<dbReference type="InterPro" id="IPR007737">
    <property type="entry name" value="Mga_HTH"/>
</dbReference>
<dbReference type="Pfam" id="PF00874">
    <property type="entry name" value="PRD"/>
    <property type="match status" value="1"/>
</dbReference>
<dbReference type="InterPro" id="IPR036095">
    <property type="entry name" value="PTS_EIIB-like_sf"/>
</dbReference>
<dbReference type="PROSITE" id="PS51099">
    <property type="entry name" value="PTS_EIIB_TYPE_2"/>
    <property type="match status" value="1"/>
</dbReference>
<evidence type="ECO:0000313" key="9">
    <source>
        <dbReference type="EMBL" id="KAF1303626.1"/>
    </source>
</evidence>
<name>A0ABQ6YZ20_9ENTE</name>
<evidence type="ECO:0000256" key="4">
    <source>
        <dbReference type="ARBA" id="ARBA00023159"/>
    </source>
</evidence>
<reference evidence="9 10" key="1">
    <citation type="submission" date="2016-06" db="EMBL/GenBank/DDBJ databases">
        <title>Four novel species of enterococci isolated from chicken manure.</title>
        <authorList>
            <person name="Van Tyne D."/>
        </authorList>
    </citation>
    <scope>NUCLEOTIDE SEQUENCE [LARGE SCALE GENOMIC DNA]</scope>
    <source>
        <strain evidence="9 10">CU12B</strain>
    </source>
</reference>
<keyword evidence="10" id="KW-1185">Reference proteome</keyword>
<evidence type="ECO:0000259" key="8">
    <source>
        <dbReference type="PROSITE" id="PS51372"/>
    </source>
</evidence>
<evidence type="ECO:0000256" key="5">
    <source>
        <dbReference type="ARBA" id="ARBA00023163"/>
    </source>
</evidence>
<dbReference type="InterPro" id="IPR016152">
    <property type="entry name" value="PTrfase/Anion_transptr"/>
</dbReference>
<dbReference type="InterPro" id="IPR036388">
    <property type="entry name" value="WH-like_DNA-bd_sf"/>
</dbReference>
<evidence type="ECO:0000256" key="2">
    <source>
        <dbReference type="ARBA" id="ARBA00022737"/>
    </source>
</evidence>
<dbReference type="Gene3D" id="1.10.10.10">
    <property type="entry name" value="Winged helix-like DNA-binding domain superfamily/Winged helix DNA-binding domain"/>
    <property type="match status" value="1"/>
</dbReference>
<dbReference type="Pfam" id="PF08279">
    <property type="entry name" value="HTH_11"/>
    <property type="match status" value="1"/>
</dbReference>
<dbReference type="PANTHER" id="PTHR30185">
    <property type="entry name" value="CRYPTIC BETA-GLUCOSIDE BGL OPERON ANTITERMINATOR"/>
    <property type="match status" value="1"/>
</dbReference>
<gene>
    <name evidence="9" type="ORF">BAU17_06465</name>
</gene>
<dbReference type="Gene3D" id="3.40.50.2300">
    <property type="match status" value="1"/>
</dbReference>
<feature type="domain" description="PTS EIIA type-2" evidence="6">
    <location>
        <begin position="476"/>
        <end position="612"/>
    </location>
</feature>
<dbReference type="SUPFAM" id="SSF55804">
    <property type="entry name" value="Phoshotransferase/anion transport protein"/>
    <property type="match status" value="1"/>
</dbReference>
<dbReference type="CDD" id="cd05568">
    <property type="entry name" value="PTS_IIB_bgl_like"/>
    <property type="match status" value="1"/>
</dbReference>
<dbReference type="InterPro" id="IPR036634">
    <property type="entry name" value="PRD_sf"/>
</dbReference>
<dbReference type="EMBL" id="MAEL01000039">
    <property type="protein sequence ID" value="KAF1303626.1"/>
    <property type="molecule type" value="Genomic_DNA"/>
</dbReference>
<evidence type="ECO:0000259" key="6">
    <source>
        <dbReference type="PROSITE" id="PS51094"/>
    </source>
</evidence>
<dbReference type="InterPro" id="IPR050661">
    <property type="entry name" value="BglG_antiterminators"/>
</dbReference>
<evidence type="ECO:0000259" key="7">
    <source>
        <dbReference type="PROSITE" id="PS51099"/>
    </source>
</evidence>
<dbReference type="PANTHER" id="PTHR30185:SF18">
    <property type="entry name" value="TRANSCRIPTIONAL REGULATOR MTLR"/>
    <property type="match status" value="1"/>
</dbReference>
<evidence type="ECO:0000256" key="3">
    <source>
        <dbReference type="ARBA" id="ARBA00023015"/>
    </source>
</evidence>
<dbReference type="SUPFAM" id="SSF52794">
    <property type="entry name" value="PTS system IIB component-like"/>
    <property type="match status" value="1"/>
</dbReference>
<protein>
    <recommendedName>
        <fullName evidence="11">PTS system EIIA component</fullName>
    </recommendedName>
</protein>
<dbReference type="Gene3D" id="1.10.1790.10">
    <property type="entry name" value="PRD domain"/>
    <property type="match status" value="1"/>
</dbReference>
<dbReference type="Pfam" id="PF05043">
    <property type="entry name" value="Mga"/>
    <property type="match status" value="1"/>
</dbReference>
<feature type="domain" description="PTS EIIB type-2" evidence="7">
    <location>
        <begin position="383"/>
        <end position="473"/>
    </location>
</feature>
<comment type="caution">
    <text evidence="9">The sequence shown here is derived from an EMBL/GenBank/DDBJ whole genome shotgun (WGS) entry which is preliminary data.</text>
</comment>
<dbReference type="InterPro" id="IPR002178">
    <property type="entry name" value="PTS_EIIA_type-2_dom"/>
</dbReference>
<dbReference type="InterPro" id="IPR013011">
    <property type="entry name" value="PTS_EIIB_2"/>
</dbReference>
<dbReference type="Proteomes" id="UP000782705">
    <property type="component" value="Unassembled WGS sequence"/>
</dbReference>
<sequence>MNKKLKKMIEVLLRSNHSISSSRLAEIIGVSQRTIKRYIKEIPDSFSGVSFTIQADKNGYQLIIDTSEKIKLLEVLGNLDGEENDAVGANIFLYLVFHGESTIEEISDYFYYARNTIAKRIEDVRAEITQFDIQIRRSTKGLTLIGKESALRKALFHFLELDNKYSQQLVEEYFHEARFIEQIHQIIIRELIDNDSSFSQEQILLILKNILIVLIRAEYPNDKIYENDVLVYKNYMVVNNIAKQISEAFQLEISEADLFYLSILFGNTTFTEEREREIRMAIFYCLEKLDKQYNEQFLENSRMTRNLQSHAIISIQRLTIGLSMQNPLKEMIKTRYFLAYEYATFFSNELSKILSIQFTDEEISYFALHFQTYLEEKKEDEIYHVMVICENGVGTSSLVRMQLEARFTNLQVLKVIPRYLAEQQDYRDIDFIISTHHIQIDLPKEIIYVSPVLTEQDFKTVHRHIRSSLSTGYIKSLFHKELFICDVQLKDKEEVLHAIGNILQGQNRITTEKQEQLLEREKYAPTDVVSGVALPHFVTSGKSFFFFMKLQEPILWSTEQVSYIFFGGINVQEKESKKLFPYLIKKFQQETILKKMNHIKTYEEFIQILVEG</sequence>
<dbReference type="PROSITE" id="PS51094">
    <property type="entry name" value="PTS_EIIA_TYPE_2"/>
    <property type="match status" value="1"/>
</dbReference>
<evidence type="ECO:0000313" key="10">
    <source>
        <dbReference type="Proteomes" id="UP000782705"/>
    </source>
</evidence>
<organism evidence="9 10">
    <name type="scientific">Candidatus Enterococcus willemsii</name>
    <dbReference type="NCBI Taxonomy" id="1857215"/>
    <lineage>
        <taxon>Bacteria</taxon>
        <taxon>Bacillati</taxon>
        <taxon>Bacillota</taxon>
        <taxon>Bacilli</taxon>
        <taxon>Lactobacillales</taxon>
        <taxon>Enterococcaceae</taxon>
        <taxon>Enterococcus</taxon>
    </lineage>
</organism>
<dbReference type="PROSITE" id="PS51372">
    <property type="entry name" value="PRD_2"/>
    <property type="match status" value="1"/>
</dbReference>
<dbReference type="InterPro" id="IPR013196">
    <property type="entry name" value="HTH_11"/>
</dbReference>
<dbReference type="Pfam" id="PF02302">
    <property type="entry name" value="PTS_IIB"/>
    <property type="match status" value="1"/>
</dbReference>
<dbReference type="InterPro" id="IPR011608">
    <property type="entry name" value="PRD"/>
</dbReference>
<dbReference type="InterPro" id="IPR003501">
    <property type="entry name" value="PTS_EIIB_2/3"/>
</dbReference>
<keyword evidence="3" id="KW-0805">Transcription regulation</keyword>
<proteinExistence type="predicted"/>
<keyword evidence="5" id="KW-0804">Transcription</keyword>
<dbReference type="RefSeq" id="WP_161902167.1">
    <property type="nucleotide sequence ID" value="NZ_MAEL01000039.1"/>
</dbReference>
<evidence type="ECO:0000256" key="1">
    <source>
        <dbReference type="ARBA" id="ARBA00022679"/>
    </source>
</evidence>
<evidence type="ECO:0008006" key="11">
    <source>
        <dbReference type="Google" id="ProtNLM"/>
    </source>
</evidence>
<dbReference type="Gene3D" id="3.40.930.10">
    <property type="entry name" value="Mannitol-specific EII, Chain A"/>
    <property type="match status" value="1"/>
</dbReference>
<feature type="domain" description="PRD" evidence="8">
    <location>
        <begin position="273"/>
        <end position="380"/>
    </location>
</feature>
<dbReference type="Pfam" id="PF00359">
    <property type="entry name" value="PTS_EIIA_2"/>
    <property type="match status" value="1"/>
</dbReference>
<accession>A0ABQ6YZ20</accession>